<dbReference type="InterPro" id="IPR036942">
    <property type="entry name" value="Beta-barrel_TonB_sf"/>
</dbReference>
<evidence type="ECO:0000313" key="6">
    <source>
        <dbReference type="Proteomes" id="UP001239019"/>
    </source>
</evidence>
<dbReference type="Gene3D" id="2.40.170.20">
    <property type="entry name" value="TonB-dependent receptor, beta-barrel domain"/>
    <property type="match status" value="1"/>
</dbReference>
<comment type="subcellular location">
    <subcellularLocation>
        <location evidence="1">Cell outer membrane</location>
    </subcellularLocation>
</comment>
<keyword evidence="2" id="KW-0472">Membrane</keyword>
<proteinExistence type="predicted"/>
<evidence type="ECO:0000256" key="2">
    <source>
        <dbReference type="ARBA" id="ARBA00023136"/>
    </source>
</evidence>
<comment type="caution">
    <text evidence="5">The sequence shown here is derived from an EMBL/GenBank/DDBJ whole genome shotgun (WGS) entry which is preliminary data.</text>
</comment>
<feature type="signal peptide" evidence="4">
    <location>
        <begin position="1"/>
        <end position="22"/>
    </location>
</feature>
<keyword evidence="6" id="KW-1185">Reference proteome</keyword>
<reference evidence="5 6" key="1">
    <citation type="submission" date="2023-08" db="EMBL/GenBank/DDBJ databases">
        <title>Whole-genome sequencing of halo(alkali)philic microorganisms from hypersaline lakes.</title>
        <authorList>
            <person name="Sorokin D.Y."/>
            <person name="Abbas B."/>
            <person name="Merkel A.Y."/>
        </authorList>
    </citation>
    <scope>NUCLEOTIDE SEQUENCE [LARGE SCALE GENOMIC DNA]</scope>
    <source>
        <strain evidence="5 6">AB-CW4</strain>
    </source>
</reference>
<name>A0ABU0WA62_9GAMM</name>
<keyword evidence="4" id="KW-0732">Signal</keyword>
<dbReference type="EMBL" id="JAVDDT010000011">
    <property type="protein sequence ID" value="MDQ2070808.1"/>
    <property type="molecule type" value="Genomic_DNA"/>
</dbReference>
<evidence type="ECO:0000256" key="1">
    <source>
        <dbReference type="ARBA" id="ARBA00004442"/>
    </source>
</evidence>
<sequence length="291" mass="32859">MLRCIRAACPLLLAALPLDVTAMSWFGDVSVQLSHDDNLNRAAQAQDERSDTLLDAELAWLRPFDLREWGTLDATVAIGARLHDRFDDLNESRLVVSGHYHRRLGLGPQAPWIAAHLDYGYHGVKDEWREGTRQSIGASTGRGVGEHWQLRVGLAYDRQSPDNVRRDEGNAPYNVFRLSTLGLQTDLDYRMDNGWLWLSGLAYQRGDFNASTTDPDLFDDEQLPWLDDPVFGESFRTYRIDGQAWSVQAGVSIPLGDRASINLIGRFTDVTTDNDISYGATRWQLSFMQEL</sequence>
<protein>
    <recommendedName>
        <fullName evidence="7">Outer membrane beta-barrel porin/alpha-amylase</fullName>
    </recommendedName>
</protein>
<evidence type="ECO:0000256" key="4">
    <source>
        <dbReference type="SAM" id="SignalP"/>
    </source>
</evidence>
<dbReference type="SUPFAM" id="SSF56935">
    <property type="entry name" value="Porins"/>
    <property type="match status" value="1"/>
</dbReference>
<dbReference type="Proteomes" id="UP001239019">
    <property type="component" value="Unassembled WGS sequence"/>
</dbReference>
<evidence type="ECO:0008006" key="7">
    <source>
        <dbReference type="Google" id="ProtNLM"/>
    </source>
</evidence>
<feature type="chain" id="PRO_5047296915" description="Outer membrane beta-barrel porin/alpha-amylase" evidence="4">
    <location>
        <begin position="23"/>
        <end position="291"/>
    </location>
</feature>
<dbReference type="RefSeq" id="WP_306729305.1">
    <property type="nucleotide sequence ID" value="NZ_JAVDDT010000011.1"/>
</dbReference>
<evidence type="ECO:0000256" key="3">
    <source>
        <dbReference type="ARBA" id="ARBA00023237"/>
    </source>
</evidence>
<gene>
    <name evidence="5" type="ORF">RBH19_13100</name>
</gene>
<evidence type="ECO:0000313" key="5">
    <source>
        <dbReference type="EMBL" id="MDQ2070808.1"/>
    </source>
</evidence>
<organism evidence="5 6">
    <name type="scientific">Natronospira bacteriovora</name>
    <dbReference type="NCBI Taxonomy" id="3069753"/>
    <lineage>
        <taxon>Bacteria</taxon>
        <taxon>Pseudomonadati</taxon>
        <taxon>Pseudomonadota</taxon>
        <taxon>Gammaproteobacteria</taxon>
        <taxon>Natronospirales</taxon>
        <taxon>Natronospiraceae</taxon>
        <taxon>Natronospira</taxon>
    </lineage>
</organism>
<accession>A0ABU0WA62</accession>
<keyword evidence="3" id="KW-0998">Cell outer membrane</keyword>